<evidence type="ECO:0000256" key="2">
    <source>
        <dbReference type="ARBA" id="ARBA00022902"/>
    </source>
</evidence>
<evidence type="ECO:0000256" key="4">
    <source>
        <dbReference type="ARBA" id="ARBA00023157"/>
    </source>
</evidence>
<sequence>MHPEIFYSFLVWLLESVLIIAELITDNDNIISYNDGYISQPVKISLFNDPSVLRFGNSSTSDYFKLLDLDDNYLLIGARDVVYNISVETFTEVHSIKWPSKESVVKECLMKGKSKDACHNYVRILAKDNDQSILICGTNAFQPICRKYERAKYDEYRQSLEFSGLGIAPYDPNHNSTFLRDGDLLYAGTVSDFSGADPLIHRRNITKMIDLGIRTERNDVKFLNEPNFVGSFRDNEYVYIWFREQSVEHECCNDGAIYSRVARLCRSDNGGPRPYSNEWTSFVKARLNCSIPGHYPFYFDQIEAIAPPVISFHLLKMKQLVYAVFRSPLAGISSSAICAFDIQQINDVFSESKYGDRSSSQSLWMSTLYSDTSKYRPGKCANNSRLLPEEAVAFARSNPLMNEAIPNYFGAPIAIHTGLDHFTQIAIDPQVKAVDGHLYDVIFIGTDQGNIFKMVNLAGTKATTKQPSHHIYTFQITNEPIQNMMIYQGNMKNLSVERYLIAVSERSVVRVPLAQCNRFNTCTDCVALRDPHCAWDLEAKKCILLNDNLNGLYEQQVVTGDTQGCGTFTDLQHFFNFDIIPSIVNEHEEPLQDISYVLPLSNSAAIGKNCSCEEKKSIPICASTSNSFRVTAESTAYSFIEHSFFLPILCASIATFAIFIGFFVGNLYYHWKLSNKGKSSSCQSFSTTTPQPVYGTRLSSPSLSIINAYESITKFSGAIPLRSDSPISLMVEDLSHSSSFVNKLKQSKNHRPNQIYL</sequence>
<dbReference type="Gene3D" id="3.30.1680.10">
    <property type="entry name" value="ligand-binding face of the semaphorins, domain 2"/>
    <property type="match status" value="1"/>
</dbReference>
<evidence type="ECO:0000256" key="8">
    <source>
        <dbReference type="SAM" id="SignalP"/>
    </source>
</evidence>
<evidence type="ECO:0000256" key="5">
    <source>
        <dbReference type="ARBA" id="ARBA00023180"/>
    </source>
</evidence>
<feature type="transmembrane region" description="Helical" evidence="7">
    <location>
        <begin position="644"/>
        <end position="669"/>
    </location>
</feature>
<dbReference type="Pfam" id="PF01403">
    <property type="entry name" value="Sema"/>
    <property type="match status" value="1"/>
</dbReference>
<dbReference type="WBParaSite" id="mrna-Wban_08707">
    <property type="protein sequence ID" value="mrna-Wban_08707"/>
    <property type="gene ID" value="Wban_08707"/>
</dbReference>
<keyword evidence="2" id="KW-0524">Neurogenesis</keyword>
<dbReference type="GO" id="GO:0007411">
    <property type="term" value="P:axon guidance"/>
    <property type="evidence" value="ECO:0007669"/>
    <property type="project" value="TreeGrafter"/>
</dbReference>
<keyword evidence="4" id="KW-1015">Disulfide bond</keyword>
<evidence type="ECO:0000256" key="1">
    <source>
        <dbReference type="ARBA" id="ARBA00004370"/>
    </source>
</evidence>
<feature type="chain" id="PRO_5042035618" evidence="8">
    <location>
        <begin position="22"/>
        <end position="757"/>
    </location>
</feature>
<accession>A0AAF5Q1G6</accession>
<keyword evidence="7" id="KW-0812">Transmembrane</keyword>
<dbReference type="SUPFAM" id="SSF103575">
    <property type="entry name" value="Plexin repeat"/>
    <property type="match status" value="1"/>
</dbReference>
<comment type="caution">
    <text evidence="6">Lacks conserved residue(s) required for the propagation of feature annotation.</text>
</comment>
<feature type="signal peptide" evidence="8">
    <location>
        <begin position="1"/>
        <end position="21"/>
    </location>
</feature>
<evidence type="ECO:0000256" key="3">
    <source>
        <dbReference type="ARBA" id="ARBA00023136"/>
    </source>
</evidence>
<dbReference type="Proteomes" id="UP000093561">
    <property type="component" value="Unassembled WGS sequence"/>
</dbReference>
<evidence type="ECO:0000313" key="11">
    <source>
        <dbReference type="WBParaSite" id="mrna-Wban_08707"/>
    </source>
</evidence>
<dbReference type="InterPro" id="IPR027231">
    <property type="entry name" value="Semaphorin"/>
</dbReference>
<evidence type="ECO:0000256" key="7">
    <source>
        <dbReference type="SAM" id="Phobius"/>
    </source>
</evidence>
<proteinExistence type="predicted"/>
<dbReference type="InterPro" id="IPR001627">
    <property type="entry name" value="Semap_dom"/>
</dbReference>
<dbReference type="GO" id="GO:0030215">
    <property type="term" value="F:semaphorin receptor binding"/>
    <property type="evidence" value="ECO:0007669"/>
    <property type="project" value="InterPro"/>
</dbReference>
<dbReference type="SMART" id="SM00630">
    <property type="entry name" value="Sema"/>
    <property type="match status" value="1"/>
</dbReference>
<dbReference type="SUPFAM" id="SSF101912">
    <property type="entry name" value="Sema domain"/>
    <property type="match status" value="1"/>
</dbReference>
<feature type="domain" description="Sema" evidence="9">
    <location>
        <begin position="28"/>
        <end position="513"/>
    </location>
</feature>
<dbReference type="PROSITE" id="PS51004">
    <property type="entry name" value="SEMA"/>
    <property type="match status" value="1"/>
</dbReference>
<reference evidence="10" key="1">
    <citation type="submission" date="2015-03" db="EMBL/GenBank/DDBJ databases">
        <title>Wuchereria bancrofti Genome Sequencing Papua New Guinea Strain.</title>
        <authorList>
            <person name="Small S.T."/>
            <person name="Serre D."/>
            <person name="Zimmerman P.A."/>
        </authorList>
    </citation>
    <scope>NUCLEOTIDE SEQUENCE [LARGE SCALE GENOMIC DNA]</scope>
    <source>
        <strain evidence="10">pt0022</strain>
    </source>
</reference>
<evidence type="ECO:0000256" key="6">
    <source>
        <dbReference type="PROSITE-ProRule" id="PRU00352"/>
    </source>
</evidence>
<keyword evidence="7" id="KW-1133">Transmembrane helix</keyword>
<reference evidence="11" key="3">
    <citation type="submission" date="2024-02" db="UniProtKB">
        <authorList>
            <consortium name="WormBaseParasite"/>
        </authorList>
    </citation>
    <scope>IDENTIFICATION</scope>
    <source>
        <strain evidence="11">pt0022</strain>
    </source>
</reference>
<dbReference type="AlphaFoldDB" id="A0AAF5Q1G6"/>
<dbReference type="GO" id="GO:0005886">
    <property type="term" value="C:plasma membrane"/>
    <property type="evidence" value="ECO:0007669"/>
    <property type="project" value="TreeGrafter"/>
</dbReference>
<dbReference type="PANTHER" id="PTHR11036:SF127">
    <property type="entry name" value="SEMAPHORIN-1A"/>
    <property type="match status" value="1"/>
</dbReference>
<protein>
    <submittedName>
        <fullName evidence="11">Sema domain-containing protein</fullName>
    </submittedName>
</protein>
<dbReference type="GO" id="GO:0045499">
    <property type="term" value="F:chemorepellent activity"/>
    <property type="evidence" value="ECO:0007669"/>
    <property type="project" value="TreeGrafter"/>
</dbReference>
<evidence type="ECO:0000259" key="9">
    <source>
        <dbReference type="PROSITE" id="PS51004"/>
    </source>
</evidence>
<comment type="subcellular location">
    <subcellularLocation>
        <location evidence="1">Membrane</location>
    </subcellularLocation>
</comment>
<evidence type="ECO:0000313" key="10">
    <source>
        <dbReference type="Proteomes" id="UP000093561"/>
    </source>
</evidence>
<keyword evidence="8" id="KW-0732">Signal</keyword>
<dbReference type="InterPro" id="IPR036352">
    <property type="entry name" value="Semap_dom_sf"/>
</dbReference>
<keyword evidence="5" id="KW-0325">Glycoprotein</keyword>
<dbReference type="InterPro" id="IPR002165">
    <property type="entry name" value="Plexin_repeat"/>
</dbReference>
<keyword evidence="3 7" id="KW-0472">Membrane</keyword>
<dbReference type="Pfam" id="PF01437">
    <property type="entry name" value="PSI"/>
    <property type="match status" value="1"/>
</dbReference>
<name>A0AAF5Q1G6_WUCBA</name>
<dbReference type="GO" id="GO:0030335">
    <property type="term" value="P:positive regulation of cell migration"/>
    <property type="evidence" value="ECO:0007669"/>
    <property type="project" value="TreeGrafter"/>
</dbReference>
<dbReference type="PANTHER" id="PTHR11036">
    <property type="entry name" value="SEMAPHORIN"/>
    <property type="match status" value="1"/>
</dbReference>
<dbReference type="Gene3D" id="2.130.10.10">
    <property type="entry name" value="YVTN repeat-like/Quinoprotein amine dehydrogenase"/>
    <property type="match status" value="1"/>
</dbReference>
<dbReference type="SMART" id="SM00423">
    <property type="entry name" value="PSI"/>
    <property type="match status" value="1"/>
</dbReference>
<dbReference type="GO" id="GO:0071526">
    <property type="term" value="P:semaphorin-plexin signaling pathway"/>
    <property type="evidence" value="ECO:0007669"/>
    <property type="project" value="TreeGrafter"/>
</dbReference>
<dbReference type="InterPro" id="IPR015943">
    <property type="entry name" value="WD40/YVTN_repeat-like_dom_sf"/>
</dbReference>
<organism evidence="10 11">
    <name type="scientific">Wuchereria bancrofti</name>
    <dbReference type="NCBI Taxonomy" id="6293"/>
    <lineage>
        <taxon>Eukaryota</taxon>
        <taxon>Metazoa</taxon>
        <taxon>Ecdysozoa</taxon>
        <taxon>Nematoda</taxon>
        <taxon>Chromadorea</taxon>
        <taxon>Rhabditida</taxon>
        <taxon>Spirurina</taxon>
        <taxon>Spiruromorpha</taxon>
        <taxon>Filarioidea</taxon>
        <taxon>Onchocercidae</taxon>
        <taxon>Wuchereria</taxon>
    </lineage>
</organism>
<reference evidence="10" key="2">
    <citation type="journal article" date="2016" name="Mol. Ecol.">
        <title>Population genomics of the filarial nematode parasite Wuchereria bancrofti from mosquitoes.</title>
        <authorList>
            <person name="Small S.T."/>
            <person name="Reimer L.J."/>
            <person name="Tisch D.J."/>
            <person name="King C.L."/>
            <person name="Christensen B.M."/>
            <person name="Siba P.M."/>
            <person name="Kazura J.W."/>
            <person name="Serre D."/>
            <person name="Zimmerman P.A."/>
        </authorList>
    </citation>
    <scope>NUCLEOTIDE SEQUENCE</scope>
    <source>
        <strain evidence="10">pt0022</strain>
    </source>
</reference>
<dbReference type="InterPro" id="IPR016201">
    <property type="entry name" value="PSI"/>
</dbReference>